<dbReference type="SUPFAM" id="SSF54637">
    <property type="entry name" value="Thioesterase/thiol ester dehydrase-isomerase"/>
    <property type="match status" value="2"/>
</dbReference>
<keyword evidence="2" id="KW-0378">Hydrolase</keyword>
<evidence type="ECO:0000259" key="3">
    <source>
        <dbReference type="Pfam" id="PF13622"/>
    </source>
</evidence>
<dbReference type="GO" id="GO:0009062">
    <property type="term" value="P:fatty acid catabolic process"/>
    <property type="evidence" value="ECO:0007669"/>
    <property type="project" value="TreeGrafter"/>
</dbReference>
<dbReference type="GO" id="GO:0006637">
    <property type="term" value="P:acyl-CoA metabolic process"/>
    <property type="evidence" value="ECO:0007669"/>
    <property type="project" value="InterPro"/>
</dbReference>
<dbReference type="CDD" id="cd03445">
    <property type="entry name" value="Thioesterase_II_repeat2"/>
    <property type="match status" value="1"/>
</dbReference>
<dbReference type="OrthoDB" id="7059210at2"/>
<dbReference type="Pfam" id="PF13622">
    <property type="entry name" value="4HBT_3"/>
    <property type="match status" value="1"/>
</dbReference>
<name>A0A1Y6EU84_9GAMM</name>
<feature type="domain" description="Acyl-CoA thioesterase-like N-terminal HotDog" evidence="3">
    <location>
        <begin position="20"/>
        <end position="104"/>
    </location>
</feature>
<dbReference type="AlphaFoldDB" id="A0A1Y6EU84"/>
<evidence type="ECO:0000256" key="2">
    <source>
        <dbReference type="ARBA" id="ARBA00022801"/>
    </source>
</evidence>
<dbReference type="InterPro" id="IPR029069">
    <property type="entry name" value="HotDog_dom_sf"/>
</dbReference>
<gene>
    <name evidence="5" type="ORF">SAMN06297229_1376</name>
</gene>
<evidence type="ECO:0000313" key="5">
    <source>
        <dbReference type="EMBL" id="SMQ65856.1"/>
    </source>
</evidence>
<organism evidence="5 6">
    <name type="scientific">Pseudidiomarina planktonica</name>
    <dbReference type="NCBI Taxonomy" id="1323738"/>
    <lineage>
        <taxon>Bacteria</taxon>
        <taxon>Pseudomonadati</taxon>
        <taxon>Pseudomonadota</taxon>
        <taxon>Gammaproteobacteria</taxon>
        <taxon>Alteromonadales</taxon>
        <taxon>Idiomarinaceae</taxon>
        <taxon>Pseudidiomarina</taxon>
    </lineage>
</organism>
<evidence type="ECO:0000313" key="6">
    <source>
        <dbReference type="Proteomes" id="UP000194450"/>
    </source>
</evidence>
<dbReference type="EMBL" id="FXWH01000001">
    <property type="protein sequence ID" value="SMQ65856.1"/>
    <property type="molecule type" value="Genomic_DNA"/>
</dbReference>
<dbReference type="InterPro" id="IPR049449">
    <property type="entry name" value="TesB_ACOT8-like_N"/>
</dbReference>
<sequence length="262" mass="28891">MNFTETLAQITPAAEQTIQLPKKWGQGRALFGGITAAIAWQCARYGAQDDQAIRSLSVLFVAPINDGEAQLERRVLREGKSVSQIRVDIVQAGEVVLSALASFGRSRESTIAVDAHARPDIPTPEQGPAMPEMSIVPEFTYHYDYRVTVGGLPFSGNKSRQFGGWMRFRHETSHINPGFLLGLVDAWPPALLPHLSQPAPASSLSWTIEFIDPMPDKSAHDWWQYVADIEYAADGYGHTQASIWDNDGRLVALSRQTVTVFA</sequence>
<dbReference type="InterPro" id="IPR049450">
    <property type="entry name" value="ACOT8-like_C"/>
</dbReference>
<comment type="similarity">
    <text evidence="1">Belongs to the C/M/P thioester hydrolase family.</text>
</comment>
<dbReference type="Pfam" id="PF20789">
    <property type="entry name" value="4HBT_3C"/>
    <property type="match status" value="1"/>
</dbReference>
<dbReference type="InterPro" id="IPR042171">
    <property type="entry name" value="Acyl-CoA_hotdog"/>
</dbReference>
<evidence type="ECO:0000256" key="1">
    <source>
        <dbReference type="ARBA" id="ARBA00006538"/>
    </source>
</evidence>
<feature type="domain" description="Acyl-CoA thioesterase-like C-terminal" evidence="4">
    <location>
        <begin position="124"/>
        <end position="260"/>
    </location>
</feature>
<dbReference type="PANTHER" id="PTHR11066">
    <property type="entry name" value="ACYL-COA THIOESTERASE"/>
    <property type="match status" value="1"/>
</dbReference>
<dbReference type="GO" id="GO:0047617">
    <property type="term" value="F:fatty acyl-CoA hydrolase activity"/>
    <property type="evidence" value="ECO:0007669"/>
    <property type="project" value="InterPro"/>
</dbReference>
<evidence type="ECO:0000259" key="4">
    <source>
        <dbReference type="Pfam" id="PF20789"/>
    </source>
</evidence>
<protein>
    <submittedName>
        <fullName evidence="5">Acyl-CoA thioesterase</fullName>
    </submittedName>
</protein>
<dbReference type="PANTHER" id="PTHR11066:SF34">
    <property type="entry name" value="ACYL-COENZYME A THIOESTERASE 8"/>
    <property type="match status" value="1"/>
</dbReference>
<keyword evidence="6" id="KW-1185">Reference proteome</keyword>
<dbReference type="GO" id="GO:0005829">
    <property type="term" value="C:cytosol"/>
    <property type="evidence" value="ECO:0007669"/>
    <property type="project" value="TreeGrafter"/>
</dbReference>
<reference evidence="6" key="1">
    <citation type="submission" date="2017-04" db="EMBL/GenBank/DDBJ databases">
        <authorList>
            <person name="Varghese N."/>
            <person name="Submissions S."/>
        </authorList>
    </citation>
    <scope>NUCLEOTIDE SEQUENCE [LARGE SCALE GENOMIC DNA]</scope>
</reference>
<accession>A0A1Y6EU84</accession>
<proteinExistence type="inferred from homology"/>
<dbReference type="RefSeq" id="WP_086434457.1">
    <property type="nucleotide sequence ID" value="NZ_FXWH01000001.1"/>
</dbReference>
<dbReference type="InterPro" id="IPR003703">
    <property type="entry name" value="Acyl_CoA_thio"/>
</dbReference>
<dbReference type="Proteomes" id="UP000194450">
    <property type="component" value="Unassembled WGS sequence"/>
</dbReference>
<dbReference type="Gene3D" id="2.40.160.210">
    <property type="entry name" value="Acyl-CoA thioesterase, double hotdog domain"/>
    <property type="match status" value="1"/>
</dbReference>